<proteinExistence type="predicted"/>
<comment type="caution">
    <text evidence="1">The sequence shown here is derived from an EMBL/GenBank/DDBJ whole genome shotgun (WGS) entry which is preliminary data.</text>
</comment>
<evidence type="ECO:0000313" key="2">
    <source>
        <dbReference type="Proteomes" id="UP001595530"/>
    </source>
</evidence>
<organism evidence="1 2">
    <name type="scientific">Undibacterium arcticum</name>
    <dbReference type="NCBI Taxonomy" id="1762892"/>
    <lineage>
        <taxon>Bacteria</taxon>
        <taxon>Pseudomonadati</taxon>
        <taxon>Pseudomonadota</taxon>
        <taxon>Betaproteobacteria</taxon>
        <taxon>Burkholderiales</taxon>
        <taxon>Oxalobacteraceae</taxon>
        <taxon>Undibacterium</taxon>
    </lineage>
</organism>
<dbReference type="RefSeq" id="WP_390330635.1">
    <property type="nucleotide sequence ID" value="NZ_JBHRTP010000003.1"/>
</dbReference>
<gene>
    <name evidence="1" type="ORF">ACFOFO_01550</name>
</gene>
<name>A0ABV7EXK4_9BURK</name>
<keyword evidence="2" id="KW-1185">Reference proteome</keyword>
<evidence type="ECO:0000313" key="1">
    <source>
        <dbReference type="EMBL" id="MFC3106656.1"/>
    </source>
</evidence>
<protein>
    <submittedName>
        <fullName evidence="1">Uncharacterized protein</fullName>
    </submittedName>
</protein>
<accession>A0ABV7EXK4</accession>
<dbReference type="EMBL" id="JBHRTP010000003">
    <property type="protein sequence ID" value="MFC3106656.1"/>
    <property type="molecule type" value="Genomic_DNA"/>
</dbReference>
<dbReference type="Proteomes" id="UP001595530">
    <property type="component" value="Unassembled WGS sequence"/>
</dbReference>
<reference evidence="2" key="1">
    <citation type="journal article" date="2019" name="Int. J. Syst. Evol. Microbiol.">
        <title>The Global Catalogue of Microorganisms (GCM) 10K type strain sequencing project: providing services to taxonomists for standard genome sequencing and annotation.</title>
        <authorList>
            <consortium name="The Broad Institute Genomics Platform"/>
            <consortium name="The Broad Institute Genome Sequencing Center for Infectious Disease"/>
            <person name="Wu L."/>
            <person name="Ma J."/>
        </authorList>
    </citation>
    <scope>NUCLEOTIDE SEQUENCE [LARGE SCALE GENOMIC DNA]</scope>
    <source>
        <strain evidence="2">KCTC 42986</strain>
    </source>
</reference>
<sequence length="234" mass="26688">MKKNSFSEQRILWTKMRLSGGREYQFLDPLSGREVRFPNKLHRDNFLVQFGEPDIVEILTEYPTVTVLVAGQTKTVIFDATIRYLGDIYVLQEVKPKAVLNSPINYYGLVRQLTAQKIFAHAAQVKYELRTEADVYASPLLVENKRRMRQILTLHRHDDLREEIEYIKTMSSNQICTESFSVPDMPGAIGKQRMEAALYQLYAAGRIHLNLKEARYGAITSYASTVDGTSGSSS</sequence>